<proteinExistence type="predicted"/>
<gene>
    <name evidence="1" type="ORF">A2Z10_01750</name>
</gene>
<sequence>MKNHNYDIVKMLFASLDDSYRIEKYYMEDSKACAHCHEIFAKMKKDIDGHVAMLQEEVARHAKENSFN</sequence>
<dbReference type="EMBL" id="MEYI01000005">
    <property type="protein sequence ID" value="OGD24349.1"/>
    <property type="molecule type" value="Genomic_DNA"/>
</dbReference>
<name>A0A1F5B148_9BACT</name>
<reference evidence="1 2" key="1">
    <citation type="journal article" date="2016" name="Nat. Commun.">
        <title>Thousands of microbial genomes shed light on interconnected biogeochemical processes in an aquifer system.</title>
        <authorList>
            <person name="Anantharaman K."/>
            <person name="Brown C.T."/>
            <person name="Hug L.A."/>
            <person name="Sharon I."/>
            <person name="Castelle C.J."/>
            <person name="Probst A.J."/>
            <person name="Thomas B.C."/>
            <person name="Singh A."/>
            <person name="Wilkins M.J."/>
            <person name="Karaoz U."/>
            <person name="Brodie E.L."/>
            <person name="Williams K.H."/>
            <person name="Hubbard S.S."/>
            <person name="Banfield J.F."/>
        </authorList>
    </citation>
    <scope>NUCLEOTIDE SEQUENCE [LARGE SCALE GENOMIC DNA]</scope>
</reference>
<comment type="caution">
    <text evidence="1">The sequence shown here is derived from an EMBL/GenBank/DDBJ whole genome shotgun (WGS) entry which is preliminary data.</text>
</comment>
<dbReference type="AlphaFoldDB" id="A0A1F5B148"/>
<protein>
    <submittedName>
        <fullName evidence="1">Uncharacterized protein</fullName>
    </submittedName>
</protein>
<evidence type="ECO:0000313" key="1">
    <source>
        <dbReference type="EMBL" id="OGD24349.1"/>
    </source>
</evidence>
<evidence type="ECO:0000313" key="2">
    <source>
        <dbReference type="Proteomes" id="UP000176639"/>
    </source>
</evidence>
<accession>A0A1F5B148</accession>
<organism evidence="1 2">
    <name type="scientific">Candidatus Azambacteria bacterium RBG_16_47_10</name>
    <dbReference type="NCBI Taxonomy" id="1797292"/>
    <lineage>
        <taxon>Bacteria</taxon>
        <taxon>Candidatus Azamiibacteriota</taxon>
    </lineage>
</organism>
<dbReference type="Proteomes" id="UP000176639">
    <property type="component" value="Unassembled WGS sequence"/>
</dbReference>